<dbReference type="InterPro" id="IPR009057">
    <property type="entry name" value="Homeodomain-like_sf"/>
</dbReference>
<feature type="domain" description="HTH tetR-type" evidence="5">
    <location>
        <begin position="7"/>
        <end position="67"/>
    </location>
</feature>
<dbReference type="PANTHER" id="PTHR30055:SF234">
    <property type="entry name" value="HTH-TYPE TRANSCRIPTIONAL REGULATOR BETI"/>
    <property type="match status" value="1"/>
</dbReference>
<evidence type="ECO:0000313" key="7">
    <source>
        <dbReference type="Proteomes" id="UP000648801"/>
    </source>
</evidence>
<name>A0A916W6D0_9BACT</name>
<feature type="DNA-binding region" description="H-T-H motif" evidence="4">
    <location>
        <begin position="30"/>
        <end position="49"/>
    </location>
</feature>
<sequence>MARPKSTHAHAEVIKAALILMAERGIDATSMDAIAERAGVSKATIYNHWQDKEALILDAMAHLLGHHERPAFNTGDTRADMIAVLSHQPPRTHAALHERIMPHLVAYSALHQKFGEAWRHQAMEPPRCELTRLIEQGIRHGELIPQQDISFSLAMLLGPVMYRRIFQRTDTDLAANLPERVVDAYWRAFGTHSNPPERKSRKK</sequence>
<dbReference type="PROSITE" id="PS50977">
    <property type="entry name" value="HTH_TETR_2"/>
    <property type="match status" value="1"/>
</dbReference>
<dbReference type="InterPro" id="IPR036271">
    <property type="entry name" value="Tet_transcr_reg_TetR-rel_C_sf"/>
</dbReference>
<organism evidence="6 7">
    <name type="scientific">Edaphobacter acidisoli</name>
    <dbReference type="NCBI Taxonomy" id="2040573"/>
    <lineage>
        <taxon>Bacteria</taxon>
        <taxon>Pseudomonadati</taxon>
        <taxon>Acidobacteriota</taxon>
        <taxon>Terriglobia</taxon>
        <taxon>Terriglobales</taxon>
        <taxon>Acidobacteriaceae</taxon>
        <taxon>Edaphobacter</taxon>
    </lineage>
</organism>
<dbReference type="Pfam" id="PF00440">
    <property type="entry name" value="TetR_N"/>
    <property type="match status" value="1"/>
</dbReference>
<dbReference type="InterPro" id="IPR023772">
    <property type="entry name" value="DNA-bd_HTH_TetR-type_CS"/>
</dbReference>
<dbReference type="RefSeq" id="WP_188759385.1">
    <property type="nucleotide sequence ID" value="NZ_BMJB01000001.1"/>
</dbReference>
<protein>
    <submittedName>
        <fullName evidence="6">HTH-type transcriptional regulator YdeS</fullName>
    </submittedName>
</protein>
<evidence type="ECO:0000256" key="2">
    <source>
        <dbReference type="ARBA" id="ARBA00023125"/>
    </source>
</evidence>
<accession>A0A916W6D0</accession>
<comment type="caution">
    <text evidence="6">The sequence shown here is derived from an EMBL/GenBank/DDBJ whole genome shotgun (WGS) entry which is preliminary data.</text>
</comment>
<dbReference type="PANTHER" id="PTHR30055">
    <property type="entry name" value="HTH-TYPE TRANSCRIPTIONAL REGULATOR RUTR"/>
    <property type="match status" value="1"/>
</dbReference>
<dbReference type="Gene3D" id="1.10.10.60">
    <property type="entry name" value="Homeodomain-like"/>
    <property type="match status" value="1"/>
</dbReference>
<dbReference type="PROSITE" id="PS01081">
    <property type="entry name" value="HTH_TETR_1"/>
    <property type="match status" value="1"/>
</dbReference>
<keyword evidence="7" id="KW-1185">Reference proteome</keyword>
<dbReference type="FunFam" id="1.10.10.60:FF:000141">
    <property type="entry name" value="TetR family transcriptional regulator"/>
    <property type="match status" value="1"/>
</dbReference>
<dbReference type="Pfam" id="PF16859">
    <property type="entry name" value="TetR_C_11"/>
    <property type="match status" value="1"/>
</dbReference>
<evidence type="ECO:0000256" key="3">
    <source>
        <dbReference type="ARBA" id="ARBA00023163"/>
    </source>
</evidence>
<reference evidence="6" key="1">
    <citation type="journal article" date="2014" name="Int. J. Syst. Evol. Microbiol.">
        <title>Complete genome sequence of Corynebacterium casei LMG S-19264T (=DSM 44701T), isolated from a smear-ripened cheese.</title>
        <authorList>
            <consortium name="US DOE Joint Genome Institute (JGI-PGF)"/>
            <person name="Walter F."/>
            <person name="Albersmeier A."/>
            <person name="Kalinowski J."/>
            <person name="Ruckert C."/>
        </authorList>
    </citation>
    <scope>NUCLEOTIDE SEQUENCE</scope>
    <source>
        <strain evidence="6">CGMCC 1.15447</strain>
    </source>
</reference>
<dbReference type="EMBL" id="BMJB01000001">
    <property type="protein sequence ID" value="GGA70681.1"/>
    <property type="molecule type" value="Genomic_DNA"/>
</dbReference>
<dbReference type="AlphaFoldDB" id="A0A916W6D0"/>
<dbReference type="SUPFAM" id="SSF48498">
    <property type="entry name" value="Tetracyclin repressor-like, C-terminal domain"/>
    <property type="match status" value="1"/>
</dbReference>
<evidence type="ECO:0000256" key="1">
    <source>
        <dbReference type="ARBA" id="ARBA00023015"/>
    </source>
</evidence>
<keyword evidence="1" id="KW-0805">Transcription regulation</keyword>
<dbReference type="InterPro" id="IPR001647">
    <property type="entry name" value="HTH_TetR"/>
</dbReference>
<reference evidence="6" key="2">
    <citation type="submission" date="2020-09" db="EMBL/GenBank/DDBJ databases">
        <authorList>
            <person name="Sun Q."/>
            <person name="Zhou Y."/>
        </authorList>
    </citation>
    <scope>NUCLEOTIDE SEQUENCE</scope>
    <source>
        <strain evidence="6">CGMCC 1.15447</strain>
    </source>
</reference>
<dbReference type="GO" id="GO:0003700">
    <property type="term" value="F:DNA-binding transcription factor activity"/>
    <property type="evidence" value="ECO:0007669"/>
    <property type="project" value="TreeGrafter"/>
</dbReference>
<dbReference type="SUPFAM" id="SSF46689">
    <property type="entry name" value="Homeodomain-like"/>
    <property type="match status" value="1"/>
</dbReference>
<dbReference type="InterPro" id="IPR011075">
    <property type="entry name" value="TetR_C"/>
</dbReference>
<dbReference type="GO" id="GO:0000976">
    <property type="term" value="F:transcription cis-regulatory region binding"/>
    <property type="evidence" value="ECO:0007669"/>
    <property type="project" value="TreeGrafter"/>
</dbReference>
<dbReference type="Gene3D" id="1.10.357.10">
    <property type="entry name" value="Tetracycline Repressor, domain 2"/>
    <property type="match status" value="1"/>
</dbReference>
<dbReference type="InterPro" id="IPR050109">
    <property type="entry name" value="HTH-type_TetR-like_transc_reg"/>
</dbReference>
<gene>
    <name evidence="6" type="primary">ydeS</name>
    <name evidence="6" type="ORF">GCM10011507_22850</name>
</gene>
<dbReference type="PRINTS" id="PR00455">
    <property type="entry name" value="HTHTETR"/>
</dbReference>
<evidence type="ECO:0000313" key="6">
    <source>
        <dbReference type="EMBL" id="GGA70681.1"/>
    </source>
</evidence>
<dbReference type="Proteomes" id="UP000648801">
    <property type="component" value="Unassembled WGS sequence"/>
</dbReference>
<evidence type="ECO:0000259" key="5">
    <source>
        <dbReference type="PROSITE" id="PS50977"/>
    </source>
</evidence>
<proteinExistence type="predicted"/>
<evidence type="ECO:0000256" key="4">
    <source>
        <dbReference type="PROSITE-ProRule" id="PRU00335"/>
    </source>
</evidence>
<keyword evidence="2 4" id="KW-0238">DNA-binding</keyword>
<keyword evidence="3" id="KW-0804">Transcription</keyword>